<accession>A0A1I4QA82</accession>
<evidence type="ECO:0000313" key="3">
    <source>
        <dbReference type="Proteomes" id="UP000183287"/>
    </source>
</evidence>
<evidence type="ECO:0000313" key="2">
    <source>
        <dbReference type="EMBL" id="SFM36595.1"/>
    </source>
</evidence>
<dbReference type="OrthoDB" id="9181067at2"/>
<feature type="transmembrane region" description="Helical" evidence="1">
    <location>
        <begin position="7"/>
        <end position="28"/>
    </location>
</feature>
<proteinExistence type="predicted"/>
<evidence type="ECO:0000256" key="1">
    <source>
        <dbReference type="SAM" id="Phobius"/>
    </source>
</evidence>
<keyword evidence="1" id="KW-1133">Transmembrane helix</keyword>
<gene>
    <name evidence="2" type="ORF">SAMN05421863_102538</name>
</gene>
<keyword evidence="1" id="KW-0812">Transmembrane</keyword>
<dbReference type="EMBL" id="FOUB01000025">
    <property type="protein sequence ID" value="SFM36595.1"/>
    <property type="molecule type" value="Genomic_DNA"/>
</dbReference>
<sequence length="154" mass="17407">MSELEKIVLTAAFTIFGGMLVYVTGQLISKFLIDPTHELKKAIGEVRFNLAFHARVIHTPIARTQDRSDKAYEALLKSSCELLAKVNAIPFYSFVSHISLGLLPSKTHIRCAAIQLRGLSTYVHETNDKADSHIEEIRKRVARIERHLKLEPLE</sequence>
<keyword evidence="3" id="KW-1185">Reference proteome</keyword>
<reference evidence="3" key="1">
    <citation type="submission" date="2016-10" db="EMBL/GenBank/DDBJ databases">
        <authorList>
            <person name="Varghese N."/>
            <person name="Submissions S."/>
        </authorList>
    </citation>
    <scope>NUCLEOTIDE SEQUENCE [LARGE SCALE GENOMIC DNA]</scope>
    <source>
        <strain evidence="3">Nm44</strain>
    </source>
</reference>
<protein>
    <submittedName>
        <fullName evidence="2">Uncharacterized protein</fullName>
    </submittedName>
</protein>
<dbReference type="AlphaFoldDB" id="A0A1I4QA82"/>
<organism evidence="2 3">
    <name type="scientific">Nitrosomonas communis</name>
    <dbReference type="NCBI Taxonomy" id="44574"/>
    <lineage>
        <taxon>Bacteria</taxon>
        <taxon>Pseudomonadati</taxon>
        <taxon>Pseudomonadota</taxon>
        <taxon>Betaproteobacteria</taxon>
        <taxon>Nitrosomonadales</taxon>
        <taxon>Nitrosomonadaceae</taxon>
        <taxon>Nitrosomonas</taxon>
    </lineage>
</organism>
<dbReference type="Proteomes" id="UP000183287">
    <property type="component" value="Unassembled WGS sequence"/>
</dbReference>
<dbReference type="RefSeq" id="WP_074905538.1">
    <property type="nucleotide sequence ID" value="NZ_FOUB01000025.1"/>
</dbReference>
<name>A0A1I4QA82_9PROT</name>
<keyword evidence="1" id="KW-0472">Membrane</keyword>